<dbReference type="EMBL" id="CP003423">
    <property type="protein sequence ID" value="AFH42992.1"/>
    <property type="molecule type" value="Genomic_DNA"/>
</dbReference>
<comment type="similarity">
    <text evidence="1">Belongs to the bacterial solute-binding protein 1 family. WtpA subfamily.</text>
</comment>
<keyword evidence="2" id="KW-0812">Transmembrane</keyword>
<evidence type="ECO:0000313" key="4">
    <source>
        <dbReference type="Proteomes" id="UP000007391"/>
    </source>
</evidence>
<accession>I0A1Y5</accession>
<sequence>MISMNKYWYLTIGIIIGLAIGGVLVYTIQNHEIKANPATNITTFNVGAAGTLKFSFSQLLSIYSNYFPSVQQGSPFFAGSGEVAQKEVTTKSYSIVAAADTSTIPSVLFPANLSDYEIAFGYTQMTIIVDLNTPYGREVYSLWNQSIQQIPYSDTWNDTWRKIFNIIALNPNTVVGVSNPFTDPSGYQAQCMLKLAGLTFYGNSSYLWSAIYSNPSKYIMRNTETDLLSLMTANNTVQFILSAYLSNAIPQVQYYQQNGYNITYITLPSAINLGDLSYVNYYKQVNVTWTQLGTTKTFSCKPVIYTITIPSNVQNKQASIDFILLIYSPIGQQVLKSYGIQPINPGIVYGNYTDVPQEIKIFTIPLDNVTNMKGLFPG</sequence>
<name>I0A1Y5_FERFK</name>
<gene>
    <name evidence="3" type="ordered locus">FFONT_1004</name>
</gene>
<dbReference type="Pfam" id="PF13531">
    <property type="entry name" value="SBP_bac_11"/>
    <property type="match status" value="1"/>
</dbReference>
<dbReference type="InParanoid" id="I0A1Y5"/>
<protein>
    <submittedName>
        <fullName evidence="3">ABC-type molybdate transport system periplasmic component-like protein</fullName>
    </submittedName>
</protein>
<dbReference type="KEGG" id="ffo:FFONT_1004"/>
<proteinExistence type="inferred from homology"/>
<dbReference type="eggNOG" id="arCOG00219">
    <property type="taxonomic scope" value="Archaea"/>
</dbReference>
<dbReference type="STRING" id="1163730.FFONT_1004"/>
<reference evidence="4" key="1">
    <citation type="submission" date="2012-03" db="EMBL/GenBank/DDBJ databases">
        <title>Fervidicoccus fontis complete genome analysis confirms its distinct phylogenetic position and predicts its environmental function.</title>
        <authorList>
            <person name="Lebedinsky A.V."/>
            <person name="Mardanov A.V."/>
            <person name="Gumerov V.M."/>
            <person name="Beletsky A.V."/>
            <person name="Kublanov I.V."/>
            <person name="Perevalova A.A."/>
            <person name="Bonch-Osmolovskaya E.A."/>
            <person name="Ravin N.V."/>
            <person name="Skryabin K.G."/>
        </authorList>
    </citation>
    <scope>NUCLEOTIDE SEQUENCE [LARGE SCALE GENOMIC DNA]</scope>
    <source>
        <strain evidence="4">DSM 19380 / VKM B-2539 / Kam940</strain>
    </source>
</reference>
<keyword evidence="2" id="KW-0472">Membrane</keyword>
<evidence type="ECO:0000313" key="3">
    <source>
        <dbReference type="EMBL" id="AFH42992.1"/>
    </source>
</evidence>
<dbReference type="InterPro" id="IPR050682">
    <property type="entry name" value="ModA/WtpA"/>
</dbReference>
<evidence type="ECO:0000256" key="2">
    <source>
        <dbReference type="SAM" id="Phobius"/>
    </source>
</evidence>
<dbReference type="PANTHER" id="PTHR30632">
    <property type="entry name" value="MOLYBDATE-BINDING PERIPLASMIC PROTEIN"/>
    <property type="match status" value="1"/>
</dbReference>
<dbReference type="Proteomes" id="UP000007391">
    <property type="component" value="Chromosome"/>
</dbReference>
<dbReference type="AlphaFoldDB" id="I0A1Y5"/>
<evidence type="ECO:0000256" key="1">
    <source>
        <dbReference type="ARBA" id="ARBA00009438"/>
    </source>
</evidence>
<dbReference type="GO" id="GO:0015689">
    <property type="term" value="P:molybdate ion transport"/>
    <property type="evidence" value="ECO:0007669"/>
    <property type="project" value="TreeGrafter"/>
</dbReference>
<dbReference type="Gene3D" id="3.40.190.10">
    <property type="entry name" value="Periplasmic binding protein-like II"/>
    <property type="match status" value="2"/>
</dbReference>
<dbReference type="GO" id="GO:0030973">
    <property type="term" value="F:molybdate ion binding"/>
    <property type="evidence" value="ECO:0007669"/>
    <property type="project" value="TreeGrafter"/>
</dbReference>
<reference evidence="3 4" key="2">
    <citation type="journal article" date="2014" name="Extremophiles">
        <title>Analysis of the complete genome of Fervidococcus fontis confirms the distinct phylogenetic position of the order Fervidicoccales and suggests its environmental function.</title>
        <authorList>
            <person name="Lebedinsky A.V."/>
            <person name="Mardanov A.V."/>
            <person name="Kublanov I.V."/>
            <person name="Gumerov V.M."/>
            <person name="Beletsky A.V."/>
            <person name="Perevalova A.A."/>
            <person name="Bidzhieva S.Kh."/>
            <person name="Bonch-Osmolovskaya E.A."/>
            <person name="Skryabin K.G."/>
            <person name="Ravin N.V."/>
        </authorList>
    </citation>
    <scope>NUCLEOTIDE SEQUENCE [LARGE SCALE GENOMIC DNA]</scope>
    <source>
        <strain evidence="4">DSM 19380 / VKM B-2539 / Kam940</strain>
    </source>
</reference>
<dbReference type="PANTHER" id="PTHR30632:SF16">
    <property type="entry name" value="MOLYBDATE_TUNGSTATE-BINDING PROTEIN WTPA"/>
    <property type="match status" value="1"/>
</dbReference>
<organism evidence="3 4">
    <name type="scientific">Fervidicoccus fontis (strain DSM 19380 / JCM 18336 / VKM B-2539 / Kam940)</name>
    <dbReference type="NCBI Taxonomy" id="1163730"/>
    <lineage>
        <taxon>Archaea</taxon>
        <taxon>Thermoproteota</taxon>
        <taxon>Thermoprotei</taxon>
        <taxon>Fervidicoccales</taxon>
        <taxon>Fervidicoccaceae</taxon>
        <taxon>Fervidicoccus</taxon>
    </lineage>
</organism>
<keyword evidence="2" id="KW-1133">Transmembrane helix</keyword>
<dbReference type="FunCoup" id="I0A1Y5">
    <property type="interactions" value="7"/>
</dbReference>
<dbReference type="HOGENOM" id="CLU_709076_0_0_2"/>
<keyword evidence="4" id="KW-1185">Reference proteome</keyword>
<feature type="transmembrane region" description="Helical" evidence="2">
    <location>
        <begin position="7"/>
        <end position="28"/>
    </location>
</feature>
<dbReference type="SUPFAM" id="SSF53850">
    <property type="entry name" value="Periplasmic binding protein-like II"/>
    <property type="match status" value="1"/>
</dbReference>